<accession>K2JY59</accession>
<proteinExistence type="predicted"/>
<name>K2JY59_HELPX</name>
<reference evidence="1 2" key="1">
    <citation type="journal article" date="2013" name="Pathog. Dis.">
        <title>Genome sequences of 65 Helicobacter pylori strains isolated from asymptomatic individuals and patients with gastric cancer, peptic ulcer disease, or gastritis.</title>
        <authorList>
            <person name="Blanchard T.G."/>
            <person name="Czinn S.J."/>
            <person name="Correa P."/>
            <person name="Nakazawa T."/>
            <person name="Keelan M."/>
            <person name="Morningstar L."/>
            <person name="Santana-Cruz I."/>
            <person name="Maroo A."/>
            <person name="McCracken C."/>
            <person name="Shefchek K."/>
            <person name="Daugherty S."/>
            <person name="Song Y."/>
            <person name="Fraser C.M."/>
            <person name="Fricke W.F."/>
        </authorList>
    </citation>
    <scope>NUCLEOTIDE SEQUENCE [LARGE SCALE GENOMIC DNA]</scope>
    <source>
        <strain evidence="1 2">R038b</strain>
    </source>
</reference>
<protein>
    <submittedName>
        <fullName evidence="1">Uncharacterized protein</fullName>
    </submittedName>
</protein>
<dbReference type="Proteomes" id="UP000006766">
    <property type="component" value="Unassembled WGS sequence"/>
</dbReference>
<comment type="caution">
    <text evidence="1">The sequence shown here is derived from an EMBL/GenBank/DDBJ whole genome shotgun (WGS) entry which is preliminary data.</text>
</comment>
<sequence length="43" mass="4777">MEKGNNHESHGDKNLFTLISISPIASGLLEHQFKTNAARDQNL</sequence>
<organism evidence="1 2">
    <name type="scientific">Helicobacter pylori R038b</name>
    <dbReference type="NCBI Taxonomy" id="1145115"/>
    <lineage>
        <taxon>Bacteria</taxon>
        <taxon>Pseudomonadati</taxon>
        <taxon>Campylobacterota</taxon>
        <taxon>Epsilonproteobacteria</taxon>
        <taxon>Campylobacterales</taxon>
        <taxon>Helicobacteraceae</taxon>
        <taxon>Helicobacter</taxon>
    </lineage>
</organism>
<evidence type="ECO:0000313" key="1">
    <source>
        <dbReference type="EMBL" id="EKE88331.1"/>
    </source>
</evidence>
<gene>
    <name evidence="1" type="ORF">OUM_1579</name>
</gene>
<evidence type="ECO:0000313" key="2">
    <source>
        <dbReference type="Proteomes" id="UP000006766"/>
    </source>
</evidence>
<dbReference type="AlphaFoldDB" id="K2JY59"/>
<dbReference type="EMBL" id="AMOV01000013">
    <property type="protein sequence ID" value="EKE88331.1"/>
    <property type="molecule type" value="Genomic_DNA"/>
</dbReference>